<sequence>MNFLFKLFRFIFYIVLLINSTLCYDPAQRVYHNSVIINDRLLILGGTKINEIQSSELFYLDLSQSFDNKNLSWNLIREGDLPIYTYSSTSIVSLDNSTIFLIGGFMVNKDTLVYDSSNLVYTYNYFTSEWTTPSITGDDVSFRQQITGVIDDSGTIYIFGGIGNTLTERNSNEMNTLDTSKMAWKILTITNNLPPVSNDYSASILSNGIIVYFGGQSNGTLLKMKNIKLYDTKKDEWSHMVATGIDVDSRFLFASVLTPDGYIIIFGGCTVNLTSVSPNLAMLDTNKSPYEWSIPSSSKVNSLPSIYGHAANLYYNYAIITFGYNLENRIYNSKVYLYDITNNTLVTQFNPPLSFSPSPNPILNSTSTPSPDSPKFLKPLLIGLGTGIGVIILICIGIFIYLKKFKKVESPVLKIAGNN</sequence>
<name>A0A397GV82_9GLOM</name>
<dbReference type="InterPro" id="IPR015915">
    <property type="entry name" value="Kelch-typ_b-propeller"/>
</dbReference>
<evidence type="ECO:0000313" key="4">
    <source>
        <dbReference type="Proteomes" id="UP000266861"/>
    </source>
</evidence>
<dbReference type="Proteomes" id="UP000266861">
    <property type="component" value="Unassembled WGS sequence"/>
</dbReference>
<keyword evidence="4" id="KW-1185">Reference proteome</keyword>
<dbReference type="Gene3D" id="2.120.10.80">
    <property type="entry name" value="Kelch-type beta propeller"/>
    <property type="match status" value="2"/>
</dbReference>
<organism evidence="3 4">
    <name type="scientific">Diversispora epigaea</name>
    <dbReference type="NCBI Taxonomy" id="1348612"/>
    <lineage>
        <taxon>Eukaryota</taxon>
        <taxon>Fungi</taxon>
        <taxon>Fungi incertae sedis</taxon>
        <taxon>Mucoromycota</taxon>
        <taxon>Glomeromycotina</taxon>
        <taxon>Glomeromycetes</taxon>
        <taxon>Diversisporales</taxon>
        <taxon>Diversisporaceae</taxon>
        <taxon>Diversispora</taxon>
    </lineage>
</organism>
<feature type="chain" id="PRO_5017291082" description="Galactose oxidase" evidence="2">
    <location>
        <begin position="24"/>
        <end position="419"/>
    </location>
</feature>
<gene>
    <name evidence="3" type="ORF">Glove_421g66</name>
</gene>
<dbReference type="Pfam" id="PF24681">
    <property type="entry name" value="Kelch_KLHDC2_KLHL20_DRC7"/>
    <property type="match status" value="1"/>
</dbReference>
<keyword evidence="1" id="KW-0472">Membrane</keyword>
<dbReference type="SUPFAM" id="SSF117281">
    <property type="entry name" value="Kelch motif"/>
    <property type="match status" value="1"/>
</dbReference>
<keyword evidence="1" id="KW-1133">Transmembrane helix</keyword>
<feature type="signal peptide" evidence="2">
    <location>
        <begin position="1"/>
        <end position="23"/>
    </location>
</feature>
<evidence type="ECO:0000256" key="1">
    <source>
        <dbReference type="SAM" id="Phobius"/>
    </source>
</evidence>
<dbReference type="PANTHER" id="PTHR46461:SF1">
    <property type="entry name" value="KELCH DOMAIN-CONTAINING PROTEIN 3"/>
    <property type="match status" value="1"/>
</dbReference>
<proteinExistence type="predicted"/>
<protein>
    <recommendedName>
        <fullName evidence="5">Galactose oxidase</fullName>
    </recommendedName>
</protein>
<dbReference type="InterPro" id="IPR052637">
    <property type="entry name" value="KLHDC3-like"/>
</dbReference>
<dbReference type="OrthoDB" id="432528at2759"/>
<evidence type="ECO:0000313" key="3">
    <source>
        <dbReference type="EMBL" id="RHZ54932.1"/>
    </source>
</evidence>
<accession>A0A397GV82</accession>
<comment type="caution">
    <text evidence="3">The sequence shown here is derived from an EMBL/GenBank/DDBJ whole genome shotgun (WGS) entry which is preliminary data.</text>
</comment>
<dbReference type="EMBL" id="PQFF01000373">
    <property type="protein sequence ID" value="RHZ54932.1"/>
    <property type="molecule type" value="Genomic_DNA"/>
</dbReference>
<reference evidence="3 4" key="1">
    <citation type="submission" date="2018-08" db="EMBL/GenBank/DDBJ databases">
        <title>Genome and evolution of the arbuscular mycorrhizal fungus Diversispora epigaea (formerly Glomus versiforme) and its bacterial endosymbionts.</title>
        <authorList>
            <person name="Sun X."/>
            <person name="Fei Z."/>
            <person name="Harrison M."/>
        </authorList>
    </citation>
    <scope>NUCLEOTIDE SEQUENCE [LARGE SCALE GENOMIC DNA]</scope>
    <source>
        <strain evidence="3 4">IT104</strain>
    </source>
</reference>
<feature type="transmembrane region" description="Helical" evidence="1">
    <location>
        <begin position="380"/>
        <end position="402"/>
    </location>
</feature>
<evidence type="ECO:0000256" key="2">
    <source>
        <dbReference type="SAM" id="SignalP"/>
    </source>
</evidence>
<dbReference type="GO" id="GO:0003682">
    <property type="term" value="F:chromatin binding"/>
    <property type="evidence" value="ECO:0007669"/>
    <property type="project" value="InterPro"/>
</dbReference>
<dbReference type="PANTHER" id="PTHR46461">
    <property type="entry name" value="KELCH DOMAIN-CONTAINING PROTEIN 3"/>
    <property type="match status" value="1"/>
</dbReference>
<dbReference type="GO" id="GO:0005737">
    <property type="term" value="C:cytoplasm"/>
    <property type="evidence" value="ECO:0007669"/>
    <property type="project" value="TreeGrafter"/>
</dbReference>
<keyword evidence="1" id="KW-0812">Transmembrane</keyword>
<keyword evidence="2" id="KW-0732">Signal</keyword>
<evidence type="ECO:0008006" key="5">
    <source>
        <dbReference type="Google" id="ProtNLM"/>
    </source>
</evidence>
<dbReference type="AlphaFoldDB" id="A0A397GV82"/>